<evidence type="ECO:0000259" key="1">
    <source>
        <dbReference type="Pfam" id="PF02721"/>
    </source>
</evidence>
<proteinExistence type="predicted"/>
<dbReference type="CDD" id="cd04480">
    <property type="entry name" value="RPA1_DBD_A_like"/>
    <property type="match status" value="1"/>
</dbReference>
<protein>
    <recommendedName>
        <fullName evidence="1">Replication protein A 70 kDa DNA-binding subunit B/D first OB fold domain-containing protein</fullName>
    </recommendedName>
</protein>
<keyword evidence="3" id="KW-1185">Reference proteome</keyword>
<dbReference type="InterPro" id="IPR012340">
    <property type="entry name" value="NA-bd_OB-fold"/>
</dbReference>
<comment type="caution">
    <text evidence="2">The sequence shown here is derived from an EMBL/GenBank/DDBJ whole genome shotgun (WGS) entry which is preliminary data.</text>
</comment>
<gene>
    <name evidence="2" type="ORF">RIF29_14912</name>
</gene>
<evidence type="ECO:0000313" key="3">
    <source>
        <dbReference type="Proteomes" id="UP001372338"/>
    </source>
</evidence>
<dbReference type="EMBL" id="JAYWIO010000003">
    <property type="protein sequence ID" value="KAK7273848.1"/>
    <property type="molecule type" value="Genomic_DNA"/>
</dbReference>
<dbReference type="InterPro" id="IPR003871">
    <property type="entry name" value="RFA1B/D_OB_1st"/>
</dbReference>
<evidence type="ECO:0000313" key="2">
    <source>
        <dbReference type="EMBL" id="KAK7273848.1"/>
    </source>
</evidence>
<dbReference type="Proteomes" id="UP001372338">
    <property type="component" value="Unassembled WGS sequence"/>
</dbReference>
<dbReference type="AlphaFoldDB" id="A0AAN9IAR1"/>
<accession>A0AAN9IAR1</accession>
<sequence>MDENDSRSCYRFASSMATVVLGFNITTSLDDKIQATVRKTLVYKFGDLLKEGHVYKFSSFGVVPNTGSYRATNHEHRLVFQMWTTVQEA</sequence>
<name>A0AAN9IAR1_CROPI</name>
<dbReference type="Pfam" id="PF02721">
    <property type="entry name" value="DUF223"/>
    <property type="match status" value="1"/>
</dbReference>
<reference evidence="2 3" key="1">
    <citation type="submission" date="2024-01" db="EMBL/GenBank/DDBJ databases">
        <title>The genomes of 5 underutilized Papilionoideae crops provide insights into root nodulation and disease resistanc.</title>
        <authorList>
            <person name="Yuan L."/>
        </authorList>
    </citation>
    <scope>NUCLEOTIDE SEQUENCE [LARGE SCALE GENOMIC DNA]</scope>
    <source>
        <strain evidence="2">ZHUSHIDOU_FW_LH</strain>
        <tissue evidence="2">Leaf</tissue>
    </source>
</reference>
<dbReference type="SUPFAM" id="SSF50249">
    <property type="entry name" value="Nucleic acid-binding proteins"/>
    <property type="match status" value="1"/>
</dbReference>
<organism evidence="2 3">
    <name type="scientific">Crotalaria pallida</name>
    <name type="common">Smooth rattlebox</name>
    <name type="synonym">Crotalaria striata</name>
    <dbReference type="NCBI Taxonomy" id="3830"/>
    <lineage>
        <taxon>Eukaryota</taxon>
        <taxon>Viridiplantae</taxon>
        <taxon>Streptophyta</taxon>
        <taxon>Embryophyta</taxon>
        <taxon>Tracheophyta</taxon>
        <taxon>Spermatophyta</taxon>
        <taxon>Magnoliopsida</taxon>
        <taxon>eudicotyledons</taxon>
        <taxon>Gunneridae</taxon>
        <taxon>Pentapetalae</taxon>
        <taxon>rosids</taxon>
        <taxon>fabids</taxon>
        <taxon>Fabales</taxon>
        <taxon>Fabaceae</taxon>
        <taxon>Papilionoideae</taxon>
        <taxon>50 kb inversion clade</taxon>
        <taxon>genistoids sensu lato</taxon>
        <taxon>core genistoids</taxon>
        <taxon>Crotalarieae</taxon>
        <taxon>Crotalaria</taxon>
    </lineage>
</organism>
<dbReference type="Gene3D" id="2.40.50.140">
    <property type="entry name" value="Nucleic acid-binding proteins"/>
    <property type="match status" value="1"/>
</dbReference>
<feature type="domain" description="Replication protein A 70 kDa DNA-binding subunit B/D first OB fold" evidence="1">
    <location>
        <begin position="28"/>
        <end position="88"/>
    </location>
</feature>